<keyword evidence="2" id="KW-0479">Metal-binding</keyword>
<evidence type="ECO:0000256" key="5">
    <source>
        <dbReference type="ARBA" id="ARBA00023125"/>
    </source>
</evidence>
<feature type="compositionally biased region" description="Polar residues" evidence="8">
    <location>
        <begin position="418"/>
        <end position="443"/>
    </location>
</feature>
<evidence type="ECO:0000313" key="13">
    <source>
        <dbReference type="RefSeq" id="XP_013868071.1"/>
    </source>
</evidence>
<dbReference type="SMART" id="SM00454">
    <property type="entry name" value="SAM"/>
    <property type="match status" value="1"/>
</dbReference>
<feature type="region of interest" description="Disordered" evidence="8">
    <location>
        <begin position="176"/>
        <end position="195"/>
    </location>
</feature>
<dbReference type="Pfam" id="PF00536">
    <property type="entry name" value="SAM_1"/>
    <property type="match status" value="1"/>
</dbReference>
<evidence type="ECO:0000256" key="6">
    <source>
        <dbReference type="ARBA" id="ARBA00023242"/>
    </source>
</evidence>
<feature type="compositionally biased region" description="Low complexity" evidence="8">
    <location>
        <begin position="275"/>
        <end position="290"/>
    </location>
</feature>
<dbReference type="AlphaFoldDB" id="A0A2I4BJZ4"/>
<feature type="domain" description="FCS-type" evidence="10">
    <location>
        <begin position="562"/>
        <end position="596"/>
    </location>
</feature>
<dbReference type="GO" id="GO:0042393">
    <property type="term" value="F:histone binding"/>
    <property type="evidence" value="ECO:0007669"/>
    <property type="project" value="TreeGrafter"/>
</dbReference>
<dbReference type="InterPro" id="IPR050548">
    <property type="entry name" value="PcG_chromatin_remod_factors"/>
</dbReference>
<dbReference type="PROSITE" id="PS51024">
    <property type="entry name" value="ZF_FCS"/>
    <property type="match status" value="1"/>
</dbReference>
<evidence type="ECO:0000256" key="1">
    <source>
        <dbReference type="ARBA" id="ARBA00004123"/>
    </source>
</evidence>
<dbReference type="CDD" id="cd09577">
    <property type="entry name" value="SAM_Ph1_2_3"/>
    <property type="match status" value="1"/>
</dbReference>
<evidence type="ECO:0000256" key="2">
    <source>
        <dbReference type="ARBA" id="ARBA00022723"/>
    </source>
</evidence>
<dbReference type="OrthoDB" id="2390104at2759"/>
<feature type="region of interest" description="Disordered" evidence="8">
    <location>
        <begin position="271"/>
        <end position="290"/>
    </location>
</feature>
<feature type="region of interest" description="Disordered" evidence="8">
    <location>
        <begin position="605"/>
        <end position="707"/>
    </location>
</feature>
<feature type="region of interest" description="Disordered" evidence="8">
    <location>
        <begin position="418"/>
        <end position="484"/>
    </location>
</feature>
<gene>
    <name evidence="12 13" type="primary">phc1</name>
</gene>
<feature type="compositionally biased region" description="Low complexity" evidence="8">
    <location>
        <begin position="176"/>
        <end position="192"/>
    </location>
</feature>
<dbReference type="GeneID" id="106520484"/>
<dbReference type="RefSeq" id="XP_013868071.1">
    <property type="nucleotide sequence ID" value="XM_014012617.1"/>
</dbReference>
<reference evidence="12 13" key="1">
    <citation type="submission" date="2025-04" db="UniProtKB">
        <authorList>
            <consortium name="RefSeq"/>
        </authorList>
    </citation>
    <scope>IDENTIFICATION</scope>
    <source>
        <strain evidence="12 13">Quisiro</strain>
        <tissue evidence="12 13">Liver</tissue>
    </source>
</reference>
<dbReference type="CTD" id="1911"/>
<dbReference type="Gene3D" id="1.10.150.50">
    <property type="entry name" value="Transcription Factor, Ets-1"/>
    <property type="match status" value="1"/>
</dbReference>
<organism evidence="11 12">
    <name type="scientific">Austrofundulus limnaeus</name>
    <name type="common">Annual killifish</name>
    <dbReference type="NCBI Taxonomy" id="52670"/>
    <lineage>
        <taxon>Eukaryota</taxon>
        <taxon>Metazoa</taxon>
        <taxon>Chordata</taxon>
        <taxon>Craniata</taxon>
        <taxon>Vertebrata</taxon>
        <taxon>Euteleostomi</taxon>
        <taxon>Actinopterygii</taxon>
        <taxon>Neopterygii</taxon>
        <taxon>Teleostei</taxon>
        <taxon>Neoteleostei</taxon>
        <taxon>Acanthomorphata</taxon>
        <taxon>Ovalentaria</taxon>
        <taxon>Atherinomorphae</taxon>
        <taxon>Cyprinodontiformes</taxon>
        <taxon>Rivulidae</taxon>
        <taxon>Austrofundulus</taxon>
    </lineage>
</organism>
<evidence type="ECO:0000256" key="7">
    <source>
        <dbReference type="PROSITE-ProRule" id="PRU00367"/>
    </source>
</evidence>
<evidence type="ECO:0000313" key="12">
    <source>
        <dbReference type="RefSeq" id="XP_013868070.1"/>
    </source>
</evidence>
<dbReference type="Gene3D" id="3.30.60.160">
    <property type="match status" value="1"/>
</dbReference>
<dbReference type="InterPro" id="IPR001660">
    <property type="entry name" value="SAM"/>
</dbReference>
<dbReference type="KEGG" id="alim:106520484"/>
<feature type="domain" description="SAM" evidence="9">
    <location>
        <begin position="718"/>
        <end position="781"/>
    </location>
</feature>
<feature type="region of interest" description="Disordered" evidence="8">
    <location>
        <begin position="374"/>
        <end position="393"/>
    </location>
</feature>
<evidence type="ECO:0000256" key="3">
    <source>
        <dbReference type="ARBA" id="ARBA00022771"/>
    </source>
</evidence>
<dbReference type="InterPro" id="IPR013761">
    <property type="entry name" value="SAM/pointed_sf"/>
</dbReference>
<dbReference type="PANTHER" id="PTHR12247">
    <property type="entry name" value="POLYCOMB GROUP PROTEIN"/>
    <property type="match status" value="1"/>
</dbReference>
<feature type="region of interest" description="Disordered" evidence="8">
    <location>
        <begin position="1"/>
        <end position="26"/>
    </location>
</feature>
<keyword evidence="4" id="KW-0862">Zinc</keyword>
<dbReference type="GO" id="GO:0035102">
    <property type="term" value="C:PRC1 complex"/>
    <property type="evidence" value="ECO:0007669"/>
    <property type="project" value="TreeGrafter"/>
</dbReference>
<dbReference type="SUPFAM" id="SSF47769">
    <property type="entry name" value="SAM/Pointed domain"/>
    <property type="match status" value="1"/>
</dbReference>
<feature type="compositionally biased region" description="Low complexity" evidence="8">
    <location>
        <begin position="8"/>
        <end position="21"/>
    </location>
</feature>
<keyword evidence="11" id="KW-1185">Reference proteome</keyword>
<comment type="subcellular location">
    <subcellularLocation>
        <location evidence="1">Nucleus</location>
    </subcellularLocation>
</comment>
<dbReference type="GO" id="GO:0045892">
    <property type="term" value="P:negative regulation of DNA-templated transcription"/>
    <property type="evidence" value="ECO:0007669"/>
    <property type="project" value="TreeGrafter"/>
</dbReference>
<dbReference type="InterPro" id="IPR012313">
    <property type="entry name" value="Znf_FCS"/>
</dbReference>
<name>A0A2I4BJZ4_AUSLI</name>
<dbReference type="GO" id="GO:0008270">
    <property type="term" value="F:zinc ion binding"/>
    <property type="evidence" value="ECO:0007669"/>
    <property type="project" value="UniProtKB-KW"/>
</dbReference>
<evidence type="ECO:0000259" key="10">
    <source>
        <dbReference type="PROSITE" id="PS51024"/>
    </source>
</evidence>
<keyword evidence="5" id="KW-0238">DNA-binding</keyword>
<proteinExistence type="predicted"/>
<dbReference type="GO" id="GO:0003677">
    <property type="term" value="F:DNA binding"/>
    <property type="evidence" value="ECO:0007669"/>
    <property type="project" value="UniProtKB-KW"/>
</dbReference>
<evidence type="ECO:0000313" key="11">
    <source>
        <dbReference type="Proteomes" id="UP000192220"/>
    </source>
</evidence>
<keyword evidence="3 7" id="KW-0863">Zinc-finger</keyword>
<evidence type="ECO:0000259" key="9">
    <source>
        <dbReference type="PROSITE" id="PS50105"/>
    </source>
</evidence>
<dbReference type="GO" id="GO:0003682">
    <property type="term" value="F:chromatin binding"/>
    <property type="evidence" value="ECO:0007669"/>
    <property type="project" value="TreeGrafter"/>
</dbReference>
<protein>
    <submittedName>
        <fullName evidence="12 13">Polyhomeotic-like protein 1</fullName>
    </submittedName>
</protein>
<keyword evidence="6" id="KW-0539">Nucleus</keyword>
<evidence type="ECO:0000256" key="8">
    <source>
        <dbReference type="SAM" id="MobiDB-lite"/>
    </source>
</evidence>
<accession>A0A2I4BJZ4</accession>
<sequence>MDASEDQNANGTNGNPQTTGNSRPPQIAHMSLCERQAVQALQALQRQPNAAQYFQQLMLQQQFNSVQLNTLAAVQQATLAASRQSNTSSHSMSQVPTTVNLSTTSAGGTMTSPRPHGPVTSAATTALNQSVLLGGNSAGQGQMYLRVNRSLRAPLASQLIFMPGGTTATVAAVAQAQPQQQQQHESAATSASVHSDSDQVQNLALHCASTPKAAAVKSEILDRKDAAGFSLCQQQQTFSQTAQQQQQMAKTFNQQPAASSIAVKAGNQPSMTVTPAASVAPSSSSSSPALPLSQLLLSTSAAPVILVPSSNVTTSTQGYPIGSVAPKANMNTQTLVVHPVQQASANMEKGPVPIQPKTAQGHRLPIQLSPRNPPPILPAPPCNSQSTMGGHNPPRIPVQLVGARQGLAGNAQAVALTQTRSGAAQESPSGGTVTSVSNSNTAVTKPIVGSLKRKSDCDATNDTAESNPAPMKDCAPPLSPAPTKDSAPLMESIFSSPPTLSLPPPLSRVGHGDKDRVPVPQAVVKPQVLTHLIEGFVIQEGAEPFPVAGFLKDRDFALVGRTENGPPLLKCEYCGCIAPANQFRGSKRFCSNTCAKRYNVSCSQHYKTSRGRSGAGLSPRPAATESSARRKGSSRKSSSDTAYSRISNKHRSVKCNSESSRSEDMSSDGGEEEEDYSPSPSPSSSSRSCSRAEHSAPQSDSSAPLEGANFLSATPAQWSVDEVCKFISSLQGCEELAAQFLSQEIDGQALMLLREEHLISTMNIKLGPALKICASINSLRE</sequence>
<dbReference type="Pfam" id="PF21319">
    <property type="entry name" value="zf-FCS_1"/>
    <property type="match status" value="1"/>
</dbReference>
<dbReference type="PROSITE" id="PS50105">
    <property type="entry name" value="SAM_DOMAIN"/>
    <property type="match status" value="1"/>
</dbReference>
<dbReference type="RefSeq" id="XP_013868070.1">
    <property type="nucleotide sequence ID" value="XM_014012616.1"/>
</dbReference>
<evidence type="ECO:0000256" key="4">
    <source>
        <dbReference type="ARBA" id="ARBA00022833"/>
    </source>
</evidence>
<feature type="compositionally biased region" description="Acidic residues" evidence="8">
    <location>
        <begin position="665"/>
        <end position="676"/>
    </location>
</feature>
<dbReference type="Proteomes" id="UP000192220">
    <property type="component" value="Unplaced"/>
</dbReference>
<dbReference type="STRING" id="52670.A0A2I4BJZ4"/>
<dbReference type="InterPro" id="IPR038603">
    <property type="entry name" value="Znf_FCS_sf"/>
</dbReference>
<dbReference type="PANTHER" id="PTHR12247:SF140">
    <property type="entry name" value="POLYHOMEOTIC HOMOLOG 1"/>
    <property type="match status" value="1"/>
</dbReference>